<reference evidence="1 2" key="1">
    <citation type="submission" date="2016-10" db="EMBL/GenBank/DDBJ databases">
        <authorList>
            <person name="de Groot N.N."/>
        </authorList>
    </citation>
    <scope>NUCLEOTIDE SEQUENCE [LARGE SCALE GENOMIC DNA]</scope>
    <source>
        <strain evidence="1 2">EP1-55-1</strain>
    </source>
</reference>
<proteinExistence type="predicted"/>
<dbReference type="Proteomes" id="UP000199227">
    <property type="component" value="Unassembled WGS sequence"/>
</dbReference>
<dbReference type="STRING" id="223786.SAMN05216234_12826"/>
<evidence type="ECO:0000313" key="1">
    <source>
        <dbReference type="EMBL" id="SFP61018.1"/>
    </source>
</evidence>
<name>A0A1I5RR80_9BACT</name>
<dbReference type="RefSeq" id="WP_092913088.1">
    <property type="nucleotide sequence ID" value="NZ_FOXB01000028.1"/>
</dbReference>
<dbReference type="EMBL" id="FOXB01000028">
    <property type="protein sequence ID" value="SFP61018.1"/>
    <property type="molecule type" value="Genomic_DNA"/>
</dbReference>
<accession>A0A1I5RR80</accession>
<protein>
    <submittedName>
        <fullName evidence="1">Uncharacterized protein</fullName>
    </submittedName>
</protein>
<dbReference type="AlphaFoldDB" id="A0A1I5RR80"/>
<evidence type="ECO:0000313" key="2">
    <source>
        <dbReference type="Proteomes" id="UP000199227"/>
    </source>
</evidence>
<organism evidence="1 2">
    <name type="scientific">Hydrogenimonas thermophila</name>
    <dbReference type="NCBI Taxonomy" id="223786"/>
    <lineage>
        <taxon>Bacteria</taxon>
        <taxon>Pseudomonadati</taxon>
        <taxon>Campylobacterota</taxon>
        <taxon>Epsilonproteobacteria</taxon>
        <taxon>Campylobacterales</taxon>
        <taxon>Hydrogenimonadaceae</taxon>
        <taxon>Hydrogenimonas</taxon>
    </lineage>
</organism>
<keyword evidence="2" id="KW-1185">Reference proteome</keyword>
<gene>
    <name evidence="1" type="ORF">SAMN05216234_12826</name>
</gene>
<sequence length="70" mass="8077">MILEKEVVQALEGLAKDIIDTDKKEDYMFENHIDKEIIDKLNAMDIEKTTDEIAKRAISDVKELEEQGLL</sequence>